<protein>
    <recommendedName>
        <fullName evidence="17">Probable peptidoglycan glycosyltransferase FtsW</fullName>
        <ecNumber evidence="19">2.4.99.28</ecNumber>
    </recommendedName>
    <alternativeName>
        <fullName evidence="18">Cell division protein FtsW</fullName>
    </alternativeName>
    <alternativeName>
        <fullName evidence="15">Cell wall polymerase</fullName>
    </alternativeName>
    <alternativeName>
        <fullName evidence="14">Peptidoglycan polymerase</fullName>
    </alternativeName>
</protein>
<evidence type="ECO:0000256" key="3">
    <source>
        <dbReference type="ARBA" id="ARBA00022475"/>
    </source>
</evidence>
<keyword evidence="7 22" id="KW-0812">Transmembrane</keyword>
<keyword evidence="5" id="KW-0328">Glycosyltransferase</keyword>
<feature type="transmembrane region" description="Helical" evidence="22">
    <location>
        <begin position="174"/>
        <end position="195"/>
    </location>
</feature>
<keyword evidence="9" id="KW-0573">Peptidoglycan synthesis</keyword>
<feature type="transmembrane region" description="Helical" evidence="22">
    <location>
        <begin position="83"/>
        <end position="102"/>
    </location>
</feature>
<evidence type="ECO:0000256" key="12">
    <source>
        <dbReference type="ARBA" id="ARBA00023306"/>
    </source>
</evidence>
<feature type="transmembrane region" description="Helical" evidence="22">
    <location>
        <begin position="302"/>
        <end position="328"/>
    </location>
</feature>
<keyword evidence="10 22" id="KW-1133">Transmembrane helix</keyword>
<dbReference type="InterPro" id="IPR013437">
    <property type="entry name" value="FtsW"/>
</dbReference>
<evidence type="ECO:0000256" key="2">
    <source>
        <dbReference type="ARBA" id="ARBA00004752"/>
    </source>
</evidence>
<comment type="caution">
    <text evidence="23">The sequence shown here is derived from an EMBL/GenBank/DDBJ whole genome shotgun (WGS) entry which is preliminary data.</text>
</comment>
<dbReference type="NCBIfam" id="TIGR02614">
    <property type="entry name" value="ftsW"/>
    <property type="match status" value="1"/>
</dbReference>
<keyword evidence="12" id="KW-0131">Cell cycle</keyword>
<evidence type="ECO:0000256" key="10">
    <source>
        <dbReference type="ARBA" id="ARBA00022989"/>
    </source>
</evidence>
<organism evidence="23 24">
    <name type="scientific">Gallibacter intestinalis</name>
    <dbReference type="NCBI Taxonomy" id="2779356"/>
    <lineage>
        <taxon>Bacteria</taxon>
        <taxon>Bacillati</taxon>
        <taxon>Bacillota</taxon>
        <taxon>Clostridia</taxon>
        <taxon>Eubacteriales</taxon>
        <taxon>Eubacteriaceae</taxon>
        <taxon>Gallibacter</taxon>
    </lineage>
</organism>
<feature type="transmembrane region" description="Helical" evidence="22">
    <location>
        <begin position="225"/>
        <end position="248"/>
    </location>
</feature>
<keyword evidence="13" id="KW-0961">Cell wall biogenesis/degradation</keyword>
<feature type="transmembrane region" description="Helical" evidence="22">
    <location>
        <begin position="49"/>
        <end position="71"/>
    </location>
</feature>
<dbReference type="InterPro" id="IPR001182">
    <property type="entry name" value="FtsW/RodA"/>
</dbReference>
<evidence type="ECO:0000256" key="17">
    <source>
        <dbReference type="ARBA" id="ARBA00041185"/>
    </source>
</evidence>
<evidence type="ECO:0000256" key="7">
    <source>
        <dbReference type="ARBA" id="ARBA00022692"/>
    </source>
</evidence>
<evidence type="ECO:0000256" key="4">
    <source>
        <dbReference type="ARBA" id="ARBA00022618"/>
    </source>
</evidence>
<keyword evidence="8" id="KW-0133">Cell shape</keyword>
<evidence type="ECO:0000256" key="1">
    <source>
        <dbReference type="ARBA" id="ARBA00004651"/>
    </source>
</evidence>
<evidence type="ECO:0000256" key="18">
    <source>
        <dbReference type="ARBA" id="ARBA00041418"/>
    </source>
</evidence>
<feature type="transmembrane region" description="Helical" evidence="22">
    <location>
        <begin position="377"/>
        <end position="398"/>
    </location>
</feature>
<feature type="transmembrane region" description="Helical" evidence="22">
    <location>
        <begin position="201"/>
        <end position="218"/>
    </location>
</feature>
<accession>A0ABR9QY35</accession>
<evidence type="ECO:0000256" key="19">
    <source>
        <dbReference type="ARBA" id="ARBA00044770"/>
    </source>
</evidence>
<keyword evidence="6" id="KW-0808">Transferase</keyword>
<evidence type="ECO:0000256" key="6">
    <source>
        <dbReference type="ARBA" id="ARBA00022679"/>
    </source>
</evidence>
<evidence type="ECO:0000256" key="14">
    <source>
        <dbReference type="ARBA" id="ARBA00032370"/>
    </source>
</evidence>
<keyword evidence="11 22" id="KW-0472">Membrane</keyword>
<evidence type="ECO:0000256" key="13">
    <source>
        <dbReference type="ARBA" id="ARBA00023316"/>
    </source>
</evidence>
<dbReference type="RefSeq" id="WP_226385438.1">
    <property type="nucleotide sequence ID" value="NZ_JADCKA010000009.1"/>
</dbReference>
<evidence type="ECO:0000256" key="15">
    <source>
        <dbReference type="ARBA" id="ARBA00033270"/>
    </source>
</evidence>
<keyword evidence="24" id="KW-1185">Reference proteome</keyword>
<evidence type="ECO:0000313" key="24">
    <source>
        <dbReference type="Proteomes" id="UP001516588"/>
    </source>
</evidence>
<dbReference type="PANTHER" id="PTHR30474">
    <property type="entry name" value="CELL CYCLE PROTEIN"/>
    <property type="match status" value="1"/>
</dbReference>
<comment type="catalytic activity">
    <reaction evidence="20">
        <text>[GlcNAc-(1-&gt;4)-Mur2Ac(oyl-L-Ala-gamma-D-Glu-L-Lys-D-Ala-D-Ala)](n)-di-trans,octa-cis-undecaprenyl diphosphate + beta-D-GlcNAc-(1-&gt;4)-Mur2Ac(oyl-L-Ala-gamma-D-Glu-L-Lys-D-Ala-D-Ala)-di-trans,octa-cis-undecaprenyl diphosphate = [GlcNAc-(1-&gt;4)-Mur2Ac(oyl-L-Ala-gamma-D-Glu-L-Lys-D-Ala-D-Ala)](n+1)-di-trans,octa-cis-undecaprenyl diphosphate + di-trans,octa-cis-undecaprenyl diphosphate + H(+)</text>
        <dbReference type="Rhea" id="RHEA:23708"/>
        <dbReference type="Rhea" id="RHEA-COMP:9602"/>
        <dbReference type="Rhea" id="RHEA-COMP:9603"/>
        <dbReference type="ChEBI" id="CHEBI:15378"/>
        <dbReference type="ChEBI" id="CHEBI:58405"/>
        <dbReference type="ChEBI" id="CHEBI:60033"/>
        <dbReference type="ChEBI" id="CHEBI:78435"/>
        <dbReference type="EC" id="2.4.99.28"/>
    </reaction>
</comment>
<evidence type="ECO:0000256" key="5">
    <source>
        <dbReference type="ARBA" id="ARBA00022676"/>
    </source>
</evidence>
<keyword evidence="3" id="KW-1003">Cell membrane</keyword>
<evidence type="ECO:0000256" key="9">
    <source>
        <dbReference type="ARBA" id="ARBA00022984"/>
    </source>
</evidence>
<evidence type="ECO:0000256" key="8">
    <source>
        <dbReference type="ARBA" id="ARBA00022960"/>
    </source>
</evidence>
<comment type="pathway">
    <text evidence="2">Cell wall biogenesis; peptidoglycan biosynthesis.</text>
</comment>
<comment type="similarity">
    <text evidence="16">Belongs to the SEDS family. FtsW subfamily.</text>
</comment>
<evidence type="ECO:0000256" key="11">
    <source>
        <dbReference type="ARBA" id="ARBA00023136"/>
    </source>
</evidence>
<proteinExistence type="inferred from homology"/>
<evidence type="ECO:0000256" key="21">
    <source>
        <dbReference type="ARBA" id="ARBA00049966"/>
    </source>
</evidence>
<dbReference type="EC" id="2.4.99.28" evidence="19"/>
<evidence type="ECO:0000256" key="16">
    <source>
        <dbReference type="ARBA" id="ARBA00038053"/>
    </source>
</evidence>
<dbReference type="Proteomes" id="UP001516588">
    <property type="component" value="Unassembled WGS sequence"/>
</dbReference>
<evidence type="ECO:0000256" key="20">
    <source>
        <dbReference type="ARBA" id="ARBA00049902"/>
    </source>
</evidence>
<sequence length="422" mass="46368">MKKDKRKHEKHKTREIKKAKRGVLKKHTKAGAGFIEQVKTRVPGVDFPLVLVTLGLMVFGVVMVFSASYYWSMDQYGKPYSYLIRDAAWVIIGALCMFVFSYIDYKLYKKYYKIILIVSIVLLLLLFTPLGVTVKGATRWLNLKITTLMPGEIAKIAAILFTAGYLADKKEKEINSLTGTIIPMLLICGIYGVLIMMQPNMSTAATVVAIIIAMMFIAGVRISYFVILLAIGAAAGLLYIFAGGGYHLDRVTSFLDPFADPQGDSYQVVQSLLALGSGGLFGKGLGNSIQKTLYLPEPQNDFILAIIGEELGYIGILIMVAAFAYMIWRGLKVALNAPDRFGLLLGCGVMMQIGIQLIFNIAIVTSSMPPTGVALPFVSYGGNAMVLYCIGMGIVLNISRQAKKSEEQAATRKNLEERIYIN</sequence>
<name>A0ABR9QY35_9FIRM</name>
<comment type="subcellular location">
    <subcellularLocation>
        <location evidence="1">Cell membrane</location>
        <topology evidence="1">Multi-pass membrane protein</topology>
    </subcellularLocation>
</comment>
<dbReference type="EMBL" id="JADCKA010000009">
    <property type="protein sequence ID" value="MBE5035790.1"/>
    <property type="molecule type" value="Genomic_DNA"/>
</dbReference>
<feature type="transmembrane region" description="Helical" evidence="22">
    <location>
        <begin position="114"/>
        <end position="133"/>
    </location>
</feature>
<feature type="transmembrane region" description="Helical" evidence="22">
    <location>
        <begin position="340"/>
        <end position="365"/>
    </location>
</feature>
<dbReference type="PANTHER" id="PTHR30474:SF2">
    <property type="entry name" value="PEPTIDOGLYCAN GLYCOSYLTRANSFERASE FTSW-RELATED"/>
    <property type="match status" value="1"/>
</dbReference>
<gene>
    <name evidence="23" type="primary">ftsW</name>
    <name evidence="23" type="ORF">INF20_05820</name>
</gene>
<comment type="function">
    <text evidence="21">Peptidoglycan polymerase that is essential for cell division.</text>
</comment>
<feature type="transmembrane region" description="Helical" evidence="22">
    <location>
        <begin position="145"/>
        <end position="167"/>
    </location>
</feature>
<dbReference type="Pfam" id="PF01098">
    <property type="entry name" value="FTSW_RODA_SPOVE"/>
    <property type="match status" value="1"/>
</dbReference>
<evidence type="ECO:0000256" key="22">
    <source>
        <dbReference type="SAM" id="Phobius"/>
    </source>
</evidence>
<reference evidence="23 24" key="1">
    <citation type="submission" date="2020-10" db="EMBL/GenBank/DDBJ databases">
        <title>ChiBAC.</title>
        <authorList>
            <person name="Zenner C."/>
            <person name="Hitch T.C.A."/>
            <person name="Clavel T."/>
        </authorList>
    </citation>
    <scope>NUCLEOTIDE SEQUENCE [LARGE SCALE GENOMIC DNA]</scope>
    <source>
        <strain evidence="23 24">DSM 108706</strain>
    </source>
</reference>
<evidence type="ECO:0000313" key="23">
    <source>
        <dbReference type="EMBL" id="MBE5035790.1"/>
    </source>
</evidence>
<keyword evidence="4" id="KW-0132">Cell division</keyword>